<evidence type="ECO:0000313" key="1">
    <source>
        <dbReference type="EMBL" id="KAF0702520.1"/>
    </source>
</evidence>
<dbReference type="EMBL" id="VUJU01014262">
    <property type="protein sequence ID" value="KAF0702520.1"/>
    <property type="molecule type" value="Genomic_DNA"/>
</dbReference>
<dbReference type="Proteomes" id="UP000478052">
    <property type="component" value="Unassembled WGS sequence"/>
</dbReference>
<reference evidence="1 2" key="1">
    <citation type="submission" date="2019-08" db="EMBL/GenBank/DDBJ databases">
        <title>Whole genome of Aphis craccivora.</title>
        <authorList>
            <person name="Voronova N.V."/>
            <person name="Shulinski R.S."/>
            <person name="Bandarenka Y.V."/>
            <person name="Zhorov D.G."/>
            <person name="Warner D."/>
        </authorList>
    </citation>
    <scope>NUCLEOTIDE SEQUENCE [LARGE SCALE GENOMIC DNA]</scope>
    <source>
        <strain evidence="1">180601</strain>
        <tissue evidence="1">Whole Body</tissue>
    </source>
</reference>
<name>A0A6G0VMY7_APHCR</name>
<proteinExistence type="predicted"/>
<comment type="caution">
    <text evidence="1">The sequence shown here is derived from an EMBL/GenBank/DDBJ whole genome shotgun (WGS) entry which is preliminary data.</text>
</comment>
<sequence length="117" mass="13236">MGFEPSTSDLLIVTPYPLSYHKIVAFSGDNCNTKFGGCAAHILHNAMQSSADVLPIDVEIIVNNIFKFFHIYTVRVEHLKEFCEYTNVEYKNILGSVKTRWLSLLPAITRIIDIYPG</sequence>
<gene>
    <name evidence="1" type="ORF">FWK35_00028002</name>
</gene>
<dbReference type="PANTHER" id="PTHR37162">
    <property type="entry name" value="HAT FAMILY DIMERISATION DOMAINCONTAINING PROTEIN-RELATED"/>
    <property type="match status" value="1"/>
</dbReference>
<dbReference type="AlphaFoldDB" id="A0A6G0VMY7"/>
<dbReference type="OrthoDB" id="6624537at2759"/>
<keyword evidence="2" id="KW-1185">Reference proteome</keyword>
<dbReference type="PANTHER" id="PTHR37162:SF10">
    <property type="entry name" value="DUF4371 DOMAIN-CONTAINING PROTEIN"/>
    <property type="match status" value="1"/>
</dbReference>
<accession>A0A6G0VMY7</accession>
<organism evidence="1 2">
    <name type="scientific">Aphis craccivora</name>
    <name type="common">Cowpea aphid</name>
    <dbReference type="NCBI Taxonomy" id="307492"/>
    <lineage>
        <taxon>Eukaryota</taxon>
        <taxon>Metazoa</taxon>
        <taxon>Ecdysozoa</taxon>
        <taxon>Arthropoda</taxon>
        <taxon>Hexapoda</taxon>
        <taxon>Insecta</taxon>
        <taxon>Pterygota</taxon>
        <taxon>Neoptera</taxon>
        <taxon>Paraneoptera</taxon>
        <taxon>Hemiptera</taxon>
        <taxon>Sternorrhyncha</taxon>
        <taxon>Aphidomorpha</taxon>
        <taxon>Aphidoidea</taxon>
        <taxon>Aphididae</taxon>
        <taxon>Aphidini</taxon>
        <taxon>Aphis</taxon>
        <taxon>Aphis</taxon>
    </lineage>
</organism>
<protein>
    <submittedName>
        <fullName evidence="1">Uncharacterized protein</fullName>
    </submittedName>
</protein>
<evidence type="ECO:0000313" key="2">
    <source>
        <dbReference type="Proteomes" id="UP000478052"/>
    </source>
</evidence>